<comment type="caution">
    <text evidence="1">The sequence shown here is derived from an EMBL/GenBank/DDBJ whole genome shotgun (WGS) entry which is preliminary data.</text>
</comment>
<organism evidence="1 2">
    <name type="scientific">Fusarium beomiforme</name>
    <dbReference type="NCBI Taxonomy" id="44412"/>
    <lineage>
        <taxon>Eukaryota</taxon>
        <taxon>Fungi</taxon>
        <taxon>Dikarya</taxon>
        <taxon>Ascomycota</taxon>
        <taxon>Pezizomycotina</taxon>
        <taxon>Sordariomycetes</taxon>
        <taxon>Hypocreomycetidae</taxon>
        <taxon>Hypocreales</taxon>
        <taxon>Nectriaceae</taxon>
        <taxon>Fusarium</taxon>
        <taxon>Fusarium burgessii species complex</taxon>
    </lineage>
</organism>
<protein>
    <recommendedName>
        <fullName evidence="3">Serine protease</fullName>
    </recommendedName>
</protein>
<name>A0A9P5ARB0_9HYPO</name>
<accession>A0A9P5ARB0</accession>
<gene>
    <name evidence="1" type="ORF">FBEOM_2717</name>
</gene>
<dbReference type="AlphaFoldDB" id="A0A9P5ARB0"/>
<reference evidence="1" key="1">
    <citation type="journal article" date="2017" name="Mycologia">
        <title>Fusarium algeriense, sp. nov., a novel toxigenic crown rot pathogen of durum wheat from Algeria is nested in the Fusarium burgessii species complex.</title>
        <authorList>
            <person name="Laraba I."/>
            <person name="Keddad A."/>
            <person name="Boureghda H."/>
            <person name="Abdallah N."/>
            <person name="Vaughan M.M."/>
            <person name="Proctor R.H."/>
            <person name="Busman M."/>
            <person name="O'Donnell K."/>
        </authorList>
    </citation>
    <scope>NUCLEOTIDE SEQUENCE</scope>
    <source>
        <strain evidence="1">NRRL 25174</strain>
    </source>
</reference>
<reference evidence="1" key="2">
    <citation type="submission" date="2020-02" db="EMBL/GenBank/DDBJ databases">
        <title>Identification and distribution of gene clusters putatively required for synthesis of sphingolipid metabolism inhibitors in phylogenetically diverse species of the filamentous fungus Fusarium.</title>
        <authorList>
            <person name="Kim H.-S."/>
            <person name="Busman M."/>
            <person name="Brown D.W."/>
            <person name="Divon H."/>
            <person name="Uhlig S."/>
            <person name="Proctor R.H."/>
        </authorList>
    </citation>
    <scope>NUCLEOTIDE SEQUENCE</scope>
    <source>
        <strain evidence="1">NRRL 25174</strain>
    </source>
</reference>
<evidence type="ECO:0000313" key="1">
    <source>
        <dbReference type="EMBL" id="KAF4343313.1"/>
    </source>
</evidence>
<keyword evidence="2" id="KW-1185">Reference proteome</keyword>
<evidence type="ECO:0008006" key="3">
    <source>
        <dbReference type="Google" id="ProtNLM"/>
    </source>
</evidence>
<dbReference type="OrthoDB" id="5424209at2759"/>
<dbReference type="InterPro" id="IPR009003">
    <property type="entry name" value="Peptidase_S1_PA"/>
</dbReference>
<dbReference type="Proteomes" id="UP000730481">
    <property type="component" value="Unassembled WGS sequence"/>
</dbReference>
<proteinExistence type="predicted"/>
<dbReference type="SUPFAM" id="SSF50494">
    <property type="entry name" value="Trypsin-like serine proteases"/>
    <property type="match status" value="1"/>
</dbReference>
<dbReference type="EMBL" id="PVQB02000096">
    <property type="protein sequence ID" value="KAF4343313.1"/>
    <property type="molecule type" value="Genomic_DNA"/>
</dbReference>
<evidence type="ECO:0000313" key="2">
    <source>
        <dbReference type="Proteomes" id="UP000730481"/>
    </source>
</evidence>
<sequence length="573" mass="64461">MSGSSTPRPPSESGLHEFWLSIMPGNEHTGELDEHTMEYEEYPPEYEEYLPGLDEHISEAADPVSMAVPITEEEAKGYYVGLASCPKLVARSNANEPWSERQDFWTVRKTIDPIGNHAIIPLWNIANSSLRQAIIATLKDINWTAIDILRVGYSRRLHTVDEPDDMFPKLLISVQPESTTWEVGFDVTLRCRHVLQQHGVNDTEVEIMEACVSMSNIPKLTSQPITEEIQESAQLSEFIGTSIASEASPKGEGTKGFYVRLKETGKLLFVTCRHVILPGNVANVDYHHNDNTPIMVVQPGERTYPMIIGYITARITSLQDDIYNLVQGERDELNRLQDMLATFDKLRDLKSRIIGHVLFSPKYGCGFSESGAELLRDWALVEPHQDRHETVFDEIKNRVVAGPGANRQRDRFIIQELSADQRGEFKNQLLIDHHTKTYELSRTVQGLETRWPFHVAQSIENENAMLVAKFGRSTGLTFGVANEVQSVRRQVFDKEIISEEWCMLGTKKKGECRTLFSAPGDSGSCILDMYGRIAGMVTAGKDIGDGRPDTTYATPIEWLLADIRKCGFDVTLA</sequence>